<organism evidence="1">
    <name type="scientific">viral metagenome</name>
    <dbReference type="NCBI Taxonomy" id="1070528"/>
    <lineage>
        <taxon>unclassified sequences</taxon>
        <taxon>metagenomes</taxon>
        <taxon>organismal metagenomes</taxon>
    </lineage>
</organism>
<evidence type="ECO:0000313" key="1">
    <source>
        <dbReference type="EMBL" id="QJA80701.1"/>
    </source>
</evidence>
<proteinExistence type="predicted"/>
<name>A0A6M3KGG7_9ZZZZ</name>
<accession>A0A6M3KGG7</accession>
<protein>
    <submittedName>
        <fullName evidence="1">Uncharacterized protein</fullName>
    </submittedName>
</protein>
<sequence>MSILAAIPAIAGVIGAIGSLTGGGRTYEGTATKEPAPYEADFTKIWNEYVDTFFGAEDRPGRGDVIKTDELAQRTASTQYLGSTAASVNEVLNTIQGLKSKYLSAPMSATMGGQTMQFVPGASRRTASDLLDTAMKGYQLKEAQAGRELTHGLEFTPYRAATQYYKELEPLAWKVQGLRYGLPQESGQYEIPMATSFLSAMKSMQPALDWLQKNTAPTTATTTAAYPNAPSFM</sequence>
<dbReference type="AlphaFoldDB" id="A0A6M3KGG7"/>
<gene>
    <name evidence="1" type="ORF">MM415A00670_0010</name>
</gene>
<dbReference type="EMBL" id="MT142432">
    <property type="protein sequence ID" value="QJA80701.1"/>
    <property type="molecule type" value="Genomic_DNA"/>
</dbReference>
<reference evidence="1" key="1">
    <citation type="submission" date="2020-03" db="EMBL/GenBank/DDBJ databases">
        <title>The deep terrestrial virosphere.</title>
        <authorList>
            <person name="Holmfeldt K."/>
            <person name="Nilsson E."/>
            <person name="Simone D."/>
            <person name="Lopez-Fernandez M."/>
            <person name="Wu X."/>
            <person name="de Brujin I."/>
            <person name="Lundin D."/>
            <person name="Andersson A."/>
            <person name="Bertilsson S."/>
            <person name="Dopson M."/>
        </authorList>
    </citation>
    <scope>NUCLEOTIDE SEQUENCE</scope>
    <source>
        <strain evidence="1">MM415A00670</strain>
    </source>
</reference>